<evidence type="ECO:0000256" key="4">
    <source>
        <dbReference type="ARBA" id="ARBA00049244"/>
    </source>
</evidence>
<evidence type="ECO:0000313" key="8">
    <source>
        <dbReference type="Proteomes" id="UP000553766"/>
    </source>
</evidence>
<dbReference type="FunFam" id="3.30.420.10:FF:000045">
    <property type="entry name" value="3'-5' exonuclease DinG"/>
    <property type="match status" value="1"/>
</dbReference>
<accession>A0A840X5B0</accession>
<dbReference type="Proteomes" id="UP000553766">
    <property type="component" value="Unassembled WGS sequence"/>
</dbReference>
<keyword evidence="5" id="KW-1133">Transmembrane helix</keyword>
<feature type="transmembrane region" description="Helical" evidence="5">
    <location>
        <begin position="12"/>
        <end position="34"/>
    </location>
</feature>
<dbReference type="NCBIfam" id="TIGR00573">
    <property type="entry name" value="dnaq"/>
    <property type="match status" value="1"/>
</dbReference>
<dbReference type="GO" id="GO:0008408">
    <property type="term" value="F:3'-5' exonuclease activity"/>
    <property type="evidence" value="ECO:0007669"/>
    <property type="project" value="TreeGrafter"/>
</dbReference>
<keyword evidence="8" id="KW-1185">Reference proteome</keyword>
<evidence type="ECO:0000256" key="3">
    <source>
        <dbReference type="ARBA" id="ARBA00026073"/>
    </source>
</evidence>
<keyword evidence="7" id="KW-0548">Nucleotidyltransferase</keyword>
<comment type="function">
    <text evidence="2">DNA polymerase III is a complex, multichain enzyme responsible for most of the replicative synthesis in bacteria. The epsilon subunit contain the editing function and is a proofreading 3'-5' exonuclease.</text>
</comment>
<dbReference type="EC" id="2.7.7.7" evidence="1"/>
<keyword evidence="7" id="KW-0808">Transferase</keyword>
<dbReference type="InterPro" id="IPR035965">
    <property type="entry name" value="PAS-like_dom_sf"/>
</dbReference>
<name>A0A840X5B0_9RHOB</name>
<dbReference type="CDD" id="cd06127">
    <property type="entry name" value="DEDDh"/>
    <property type="match status" value="1"/>
</dbReference>
<dbReference type="EMBL" id="JACIJS010000005">
    <property type="protein sequence ID" value="MBB5515887.1"/>
    <property type="molecule type" value="Genomic_DNA"/>
</dbReference>
<dbReference type="RefSeq" id="WP_184010980.1">
    <property type="nucleotide sequence ID" value="NZ_JACIJS010000005.1"/>
</dbReference>
<dbReference type="SUPFAM" id="SSF53098">
    <property type="entry name" value="Ribonuclease H-like"/>
    <property type="match status" value="1"/>
</dbReference>
<keyword evidence="5" id="KW-0472">Membrane</keyword>
<evidence type="ECO:0000256" key="1">
    <source>
        <dbReference type="ARBA" id="ARBA00012417"/>
    </source>
</evidence>
<organism evidence="7 8">
    <name type="scientific">Rubricella aquisinus</name>
    <dbReference type="NCBI Taxonomy" id="2028108"/>
    <lineage>
        <taxon>Bacteria</taxon>
        <taxon>Pseudomonadati</taxon>
        <taxon>Pseudomonadota</taxon>
        <taxon>Alphaproteobacteria</taxon>
        <taxon>Rhodobacterales</taxon>
        <taxon>Paracoccaceae</taxon>
        <taxon>Rubricella</taxon>
    </lineage>
</organism>
<proteinExistence type="predicted"/>
<feature type="domain" description="Exonuclease" evidence="6">
    <location>
        <begin position="421"/>
        <end position="587"/>
    </location>
</feature>
<comment type="caution">
    <text evidence="7">The sequence shown here is derived from an EMBL/GenBank/DDBJ whole genome shotgun (WGS) entry which is preliminary data.</text>
</comment>
<dbReference type="GO" id="GO:0045004">
    <property type="term" value="P:DNA replication proofreading"/>
    <property type="evidence" value="ECO:0007669"/>
    <property type="project" value="TreeGrafter"/>
</dbReference>
<dbReference type="PANTHER" id="PTHR30231">
    <property type="entry name" value="DNA POLYMERASE III SUBUNIT EPSILON"/>
    <property type="match status" value="1"/>
</dbReference>
<dbReference type="GO" id="GO:0003677">
    <property type="term" value="F:DNA binding"/>
    <property type="evidence" value="ECO:0007669"/>
    <property type="project" value="InterPro"/>
</dbReference>
<sequence length="613" mass="65331">MATRHPWPLRLRMALFFALIVLGSAAVIIGGAWWGMVRTGYGAPFVMPAVVGIVGVAGITAWVWLMFDENVARPLERLASALTLRARGVADGSVDLELGKYLGDITPAVGEVARVLAERREAEQERLTRETARLAGQRETLGLVLQSLADAVIVATTRHRITLMNREAERLLAPEGQVGLDRDITTLLYRETLEDALAVLHGQGGRMPHLDLMLATQAGGRVLTGRMTLLRDGQEAQGYTLALRNITDRVAGSTEDATAREVFTTDTLIEVVARALPSDTAFRLRGSDGARAVLCADGVAMIRLVARLVSHVADTATGDIGVRVSQDALHLSWDGPALDDAALAAWRAAQLKAAHGAPSVADVLSAHGLRIRSEDGHVSLNLPLLQTGAGAATAPEARPEFYDFDLMTHPDVGREALADLTYVVFDTETTGLSPSGGDRLVQIAGQRIVNGRIQPGDVFDRLVNPGRPIPPAATKIHGLSDAGVAHAPDAAEVVAAFEHYAEGAVWIAHNAPFDMAFLAQAGARADAVVLDTVLLSALAFPHEADHTLDGLATRLDVTIPEALRHTALGDAVATAEVFLKLLPLLDRQGITTLKQAVDACATLHGLRRKQAKY</sequence>
<dbReference type="Gene3D" id="3.30.420.10">
    <property type="entry name" value="Ribonuclease H-like superfamily/Ribonuclease H"/>
    <property type="match status" value="1"/>
</dbReference>
<dbReference type="InterPro" id="IPR006054">
    <property type="entry name" value="DnaQ"/>
</dbReference>
<dbReference type="InterPro" id="IPR013520">
    <property type="entry name" value="Ribonucl_H"/>
</dbReference>
<dbReference type="InterPro" id="IPR036397">
    <property type="entry name" value="RNaseH_sf"/>
</dbReference>
<evidence type="ECO:0000256" key="5">
    <source>
        <dbReference type="SAM" id="Phobius"/>
    </source>
</evidence>
<dbReference type="Gene3D" id="3.30.450.20">
    <property type="entry name" value="PAS domain"/>
    <property type="match status" value="1"/>
</dbReference>
<dbReference type="PANTHER" id="PTHR30231:SF41">
    <property type="entry name" value="DNA POLYMERASE III SUBUNIT EPSILON"/>
    <property type="match status" value="1"/>
</dbReference>
<dbReference type="GO" id="GO:0003887">
    <property type="term" value="F:DNA-directed DNA polymerase activity"/>
    <property type="evidence" value="ECO:0007669"/>
    <property type="project" value="UniProtKB-EC"/>
</dbReference>
<comment type="subunit">
    <text evidence="3">DNA polymerase III contains a core (composed of alpha, epsilon and theta chains) that associates with a tau subunit. This core dimerizes to form the POLIII' complex. PolIII' associates with the gamma complex (composed of gamma, delta, delta', psi and chi chains) and with the beta chain to form the complete DNA polymerase III complex.</text>
</comment>
<evidence type="ECO:0000313" key="7">
    <source>
        <dbReference type="EMBL" id="MBB5515887.1"/>
    </source>
</evidence>
<dbReference type="AlphaFoldDB" id="A0A840X5B0"/>
<keyword evidence="5" id="KW-0812">Transmembrane</keyword>
<comment type="catalytic activity">
    <reaction evidence="4">
        <text>DNA(n) + a 2'-deoxyribonucleoside 5'-triphosphate = DNA(n+1) + diphosphate</text>
        <dbReference type="Rhea" id="RHEA:22508"/>
        <dbReference type="Rhea" id="RHEA-COMP:17339"/>
        <dbReference type="Rhea" id="RHEA-COMP:17340"/>
        <dbReference type="ChEBI" id="CHEBI:33019"/>
        <dbReference type="ChEBI" id="CHEBI:61560"/>
        <dbReference type="ChEBI" id="CHEBI:173112"/>
        <dbReference type="EC" id="2.7.7.7"/>
    </reaction>
</comment>
<dbReference type="GO" id="GO:0005829">
    <property type="term" value="C:cytosol"/>
    <property type="evidence" value="ECO:0007669"/>
    <property type="project" value="TreeGrafter"/>
</dbReference>
<dbReference type="SUPFAM" id="SSF55785">
    <property type="entry name" value="PYP-like sensor domain (PAS domain)"/>
    <property type="match status" value="1"/>
</dbReference>
<gene>
    <name evidence="7" type="ORF">FHS89_001907</name>
</gene>
<evidence type="ECO:0000259" key="6">
    <source>
        <dbReference type="SMART" id="SM00479"/>
    </source>
</evidence>
<feature type="transmembrane region" description="Helical" evidence="5">
    <location>
        <begin position="46"/>
        <end position="67"/>
    </location>
</feature>
<protein>
    <recommendedName>
        <fullName evidence="1">DNA-directed DNA polymerase</fullName>
        <ecNumber evidence="1">2.7.7.7</ecNumber>
    </recommendedName>
</protein>
<dbReference type="Pfam" id="PF00929">
    <property type="entry name" value="RNase_T"/>
    <property type="match status" value="1"/>
</dbReference>
<evidence type="ECO:0000256" key="2">
    <source>
        <dbReference type="ARBA" id="ARBA00025483"/>
    </source>
</evidence>
<reference evidence="7 8" key="1">
    <citation type="submission" date="2020-08" db="EMBL/GenBank/DDBJ databases">
        <title>Genomic Encyclopedia of Type Strains, Phase IV (KMG-IV): sequencing the most valuable type-strain genomes for metagenomic binning, comparative biology and taxonomic classification.</title>
        <authorList>
            <person name="Goeker M."/>
        </authorList>
    </citation>
    <scope>NUCLEOTIDE SEQUENCE [LARGE SCALE GENOMIC DNA]</scope>
    <source>
        <strain evidence="7 8">DSM 103377</strain>
    </source>
</reference>
<dbReference type="SMART" id="SM00479">
    <property type="entry name" value="EXOIII"/>
    <property type="match status" value="1"/>
</dbReference>
<dbReference type="InterPro" id="IPR012337">
    <property type="entry name" value="RNaseH-like_sf"/>
</dbReference>